<dbReference type="GO" id="GO:0034040">
    <property type="term" value="F:ATPase-coupled lipid transmembrane transporter activity"/>
    <property type="evidence" value="ECO:0007669"/>
    <property type="project" value="TreeGrafter"/>
</dbReference>
<accession>A0A4Q2RKY3</accession>
<dbReference type="Gene3D" id="3.40.50.300">
    <property type="entry name" value="P-loop containing nucleotide triphosphate hydrolases"/>
    <property type="match status" value="1"/>
</dbReference>
<feature type="domain" description="ABC transmembrane type-1" evidence="10">
    <location>
        <begin position="19"/>
        <end position="305"/>
    </location>
</feature>
<evidence type="ECO:0000256" key="2">
    <source>
        <dbReference type="ARBA" id="ARBA00005417"/>
    </source>
</evidence>
<dbReference type="PROSITE" id="PS50929">
    <property type="entry name" value="ABC_TM1F"/>
    <property type="match status" value="1"/>
</dbReference>
<dbReference type="InterPro" id="IPR027417">
    <property type="entry name" value="P-loop_NTPase"/>
</dbReference>
<evidence type="ECO:0000313" key="11">
    <source>
        <dbReference type="EMBL" id="RYB07953.1"/>
    </source>
</evidence>
<dbReference type="OrthoDB" id="5288404at2"/>
<gene>
    <name evidence="11" type="primary">cydC</name>
    <name evidence="11" type="ORF">D3272_02255</name>
</gene>
<dbReference type="RefSeq" id="WP_129217425.1">
    <property type="nucleotide sequence ID" value="NZ_QYBC01000001.1"/>
</dbReference>
<dbReference type="InterPro" id="IPR003439">
    <property type="entry name" value="ABC_transporter-like_ATP-bd"/>
</dbReference>
<dbReference type="PROSITE" id="PS00211">
    <property type="entry name" value="ABC_TRANSPORTER_1"/>
    <property type="match status" value="1"/>
</dbReference>
<keyword evidence="12" id="KW-1185">Reference proteome</keyword>
<dbReference type="InterPro" id="IPR003593">
    <property type="entry name" value="AAA+_ATPase"/>
</dbReference>
<name>A0A4Q2RKY3_9HYPH</name>
<organism evidence="11 12">
    <name type="scientific">Lichenibacterium ramalinae</name>
    <dbReference type="NCBI Taxonomy" id="2316527"/>
    <lineage>
        <taxon>Bacteria</taxon>
        <taxon>Pseudomonadati</taxon>
        <taxon>Pseudomonadota</taxon>
        <taxon>Alphaproteobacteria</taxon>
        <taxon>Hyphomicrobiales</taxon>
        <taxon>Lichenihabitantaceae</taxon>
        <taxon>Lichenibacterium</taxon>
    </lineage>
</organism>
<feature type="transmembrane region" description="Helical" evidence="8">
    <location>
        <begin position="242"/>
        <end position="267"/>
    </location>
</feature>
<dbReference type="Gene3D" id="1.20.1560.10">
    <property type="entry name" value="ABC transporter type 1, transmembrane domain"/>
    <property type="match status" value="1"/>
</dbReference>
<dbReference type="GO" id="GO:0140359">
    <property type="term" value="F:ABC-type transporter activity"/>
    <property type="evidence" value="ECO:0007669"/>
    <property type="project" value="InterPro"/>
</dbReference>
<feature type="transmembrane region" description="Helical" evidence="8">
    <location>
        <begin position="132"/>
        <end position="153"/>
    </location>
</feature>
<dbReference type="AlphaFoldDB" id="A0A4Q2RKY3"/>
<dbReference type="CDD" id="cd18585">
    <property type="entry name" value="ABC_6TM_CydC"/>
    <property type="match status" value="1"/>
</dbReference>
<evidence type="ECO:0000256" key="3">
    <source>
        <dbReference type="ARBA" id="ARBA00022692"/>
    </source>
</evidence>
<dbReference type="EMBL" id="QYBC01000001">
    <property type="protein sequence ID" value="RYB07953.1"/>
    <property type="molecule type" value="Genomic_DNA"/>
</dbReference>
<dbReference type="GO" id="GO:0034775">
    <property type="term" value="P:glutathione transmembrane transport"/>
    <property type="evidence" value="ECO:0007669"/>
    <property type="project" value="InterPro"/>
</dbReference>
<dbReference type="Proteomes" id="UP000289411">
    <property type="component" value="Unassembled WGS sequence"/>
</dbReference>
<feature type="transmembrane region" description="Helical" evidence="8">
    <location>
        <begin position="41"/>
        <end position="59"/>
    </location>
</feature>
<dbReference type="PROSITE" id="PS50893">
    <property type="entry name" value="ABC_TRANSPORTER_2"/>
    <property type="match status" value="1"/>
</dbReference>
<comment type="subcellular location">
    <subcellularLocation>
        <location evidence="1">Cell membrane</location>
        <topology evidence="1">Multi-pass membrane protein</topology>
    </subcellularLocation>
</comment>
<keyword evidence="3 8" id="KW-0812">Transmembrane</keyword>
<comment type="caution">
    <text evidence="11">The sequence shown here is derived from an EMBL/GenBank/DDBJ whole genome shotgun (WGS) entry which is preliminary data.</text>
</comment>
<dbReference type="GO" id="GO:0016887">
    <property type="term" value="F:ATP hydrolysis activity"/>
    <property type="evidence" value="ECO:0007669"/>
    <property type="project" value="InterPro"/>
</dbReference>
<feature type="transmembrane region" description="Helical" evidence="8">
    <location>
        <begin position="279"/>
        <end position="303"/>
    </location>
</feature>
<evidence type="ECO:0000256" key="5">
    <source>
        <dbReference type="ARBA" id="ARBA00022840"/>
    </source>
</evidence>
<evidence type="ECO:0000256" key="6">
    <source>
        <dbReference type="ARBA" id="ARBA00022989"/>
    </source>
</evidence>
<sequence>MRDALRLLRLFQPYVGWMLAGVAVNVAVVLANVALLAVSGWFITAMGLAGLGLTTLNYFTPAAAIRGLAVLRTVGRYVERLVTHEATFRLIAGLRVWFYRHLEPLAPARLQHYRGGDLLSRIRADIDSLDNLYLRVVAPTAAALVSSTALVWFMSRFSVPIALLDAAALLAAGVGLPLAARRLGRGPGARAVATRADLRAAVADGVRGLGELDVCGAVAAHAAHVARRSRALADDNRRLARLGAAMTALSGLAAQSALWGALVLAIPLVRSGALTGPDLAMVALFVLASFEAVAPLPLAFGALGETMAAARRIFEVVDAAPAVRDPARPAAVPRRFDLRVRGLGMRYSDDGPWALDGVDLDVPQGGSVGIVGPSGAGKTSLINVLLRFRDYQEGTVEIGGVALRDLDGASVRNLCAVVAQDTHLFNASVRDNLLLARPDASPHDLREALRDAGILDEIEALPQSLDTFVGEAGTRLSGGQARRVAIARALLKDAPILVLDEPTEGLDAASERAVLRALDRLMVGRTTLLVTHRPQALRHVDAVLHLERGPRARPRDLPLVAGMGTTRQGSNT</sequence>
<evidence type="ECO:0000256" key="1">
    <source>
        <dbReference type="ARBA" id="ARBA00004651"/>
    </source>
</evidence>
<reference evidence="11 12" key="2">
    <citation type="submission" date="2019-02" db="EMBL/GenBank/DDBJ databases">
        <title>'Lichenibacterium ramalinii' gen. nov. sp. nov., 'Lichenibacterium minor' gen. nov. sp. nov.</title>
        <authorList>
            <person name="Pankratov T."/>
        </authorList>
    </citation>
    <scope>NUCLEOTIDE SEQUENCE [LARGE SCALE GENOMIC DNA]</scope>
    <source>
        <strain evidence="11 12">RmlP001</strain>
    </source>
</reference>
<keyword evidence="5" id="KW-0067">ATP-binding</keyword>
<evidence type="ECO:0000313" key="12">
    <source>
        <dbReference type="Proteomes" id="UP000289411"/>
    </source>
</evidence>
<evidence type="ECO:0000259" key="10">
    <source>
        <dbReference type="PROSITE" id="PS50929"/>
    </source>
</evidence>
<evidence type="ECO:0000256" key="7">
    <source>
        <dbReference type="ARBA" id="ARBA00023136"/>
    </source>
</evidence>
<dbReference type="SUPFAM" id="SSF90123">
    <property type="entry name" value="ABC transporter transmembrane region"/>
    <property type="match status" value="1"/>
</dbReference>
<dbReference type="GO" id="GO:0045454">
    <property type="term" value="P:cell redox homeostasis"/>
    <property type="evidence" value="ECO:0007669"/>
    <property type="project" value="InterPro"/>
</dbReference>
<reference evidence="11 12" key="1">
    <citation type="submission" date="2018-09" db="EMBL/GenBank/DDBJ databases">
        <authorList>
            <person name="Grouzdev D.S."/>
            <person name="Krutkina M.S."/>
        </authorList>
    </citation>
    <scope>NUCLEOTIDE SEQUENCE [LARGE SCALE GENOMIC DNA]</scope>
    <source>
        <strain evidence="11 12">RmlP001</strain>
    </source>
</reference>
<keyword evidence="4" id="KW-0547">Nucleotide-binding</keyword>
<dbReference type="PANTHER" id="PTHR24221:SF654">
    <property type="entry name" value="ATP-BINDING CASSETTE SUB-FAMILY B MEMBER 6"/>
    <property type="match status" value="1"/>
</dbReference>
<feature type="transmembrane region" description="Helical" evidence="8">
    <location>
        <begin position="14"/>
        <end position="35"/>
    </location>
</feature>
<dbReference type="InterPro" id="IPR017871">
    <property type="entry name" value="ABC_transporter-like_CS"/>
</dbReference>
<evidence type="ECO:0000256" key="4">
    <source>
        <dbReference type="ARBA" id="ARBA00022741"/>
    </source>
</evidence>
<keyword evidence="7 8" id="KW-0472">Membrane</keyword>
<dbReference type="Pfam" id="PF00005">
    <property type="entry name" value="ABC_tran"/>
    <property type="match status" value="1"/>
</dbReference>
<dbReference type="GO" id="GO:0005886">
    <property type="term" value="C:plasma membrane"/>
    <property type="evidence" value="ECO:0007669"/>
    <property type="project" value="UniProtKB-SubCell"/>
</dbReference>
<proteinExistence type="inferred from homology"/>
<comment type="similarity">
    <text evidence="2">Belongs to the ABC transporter superfamily.</text>
</comment>
<dbReference type="InterPro" id="IPR014223">
    <property type="entry name" value="ABC_CydC/D"/>
</dbReference>
<dbReference type="PANTHER" id="PTHR24221">
    <property type="entry name" value="ATP-BINDING CASSETTE SUB-FAMILY B"/>
    <property type="match status" value="1"/>
</dbReference>
<feature type="transmembrane region" description="Helical" evidence="8">
    <location>
        <begin position="159"/>
        <end position="180"/>
    </location>
</feature>
<dbReference type="InterPro" id="IPR039421">
    <property type="entry name" value="Type_1_exporter"/>
</dbReference>
<dbReference type="SUPFAM" id="SSF52540">
    <property type="entry name" value="P-loop containing nucleoside triphosphate hydrolases"/>
    <property type="match status" value="1"/>
</dbReference>
<feature type="domain" description="ABC transporter" evidence="9">
    <location>
        <begin position="338"/>
        <end position="572"/>
    </location>
</feature>
<dbReference type="GO" id="GO:0005524">
    <property type="term" value="F:ATP binding"/>
    <property type="evidence" value="ECO:0007669"/>
    <property type="project" value="UniProtKB-KW"/>
</dbReference>
<keyword evidence="6 8" id="KW-1133">Transmembrane helix</keyword>
<dbReference type="InterPro" id="IPR011527">
    <property type="entry name" value="ABC1_TM_dom"/>
</dbReference>
<protein>
    <submittedName>
        <fullName evidence="11">Thiol reductant ABC exporter subunit CydC</fullName>
    </submittedName>
</protein>
<dbReference type="InterPro" id="IPR036640">
    <property type="entry name" value="ABC1_TM_sf"/>
</dbReference>
<evidence type="ECO:0000259" key="9">
    <source>
        <dbReference type="PROSITE" id="PS50893"/>
    </source>
</evidence>
<dbReference type="SMART" id="SM00382">
    <property type="entry name" value="AAA"/>
    <property type="match status" value="1"/>
</dbReference>
<evidence type="ECO:0000256" key="8">
    <source>
        <dbReference type="SAM" id="Phobius"/>
    </source>
</evidence>
<dbReference type="NCBIfam" id="TIGR02868">
    <property type="entry name" value="CydC"/>
    <property type="match status" value="1"/>
</dbReference>